<feature type="compositionally biased region" description="Polar residues" evidence="1">
    <location>
        <begin position="143"/>
        <end position="154"/>
    </location>
</feature>
<reference evidence="3 4" key="1">
    <citation type="submission" date="2022-11" db="EMBL/GenBank/DDBJ databases">
        <title>Minimal conservation of predation-associated metabolite biosynthetic gene clusters underscores biosynthetic potential of Myxococcota including descriptions for ten novel species: Archangium lansinium sp. nov., Myxococcus landrumus sp. nov., Nannocystis bai.</title>
        <authorList>
            <person name="Ahearne A."/>
            <person name="Stevens C."/>
            <person name="Phillips K."/>
        </authorList>
    </citation>
    <scope>NUCLEOTIDE SEQUENCE [LARGE SCALE GENOMIC DNA]</scope>
    <source>
        <strain evidence="3 4">MIWBW</strain>
    </source>
</reference>
<comment type="caution">
    <text evidence="3">The sequence shown here is derived from an EMBL/GenBank/DDBJ whole genome shotgun (WGS) entry which is preliminary data.</text>
</comment>
<protein>
    <submittedName>
        <fullName evidence="3">SLATT domain-containing protein</fullName>
    </submittedName>
</protein>
<evidence type="ECO:0000259" key="2">
    <source>
        <dbReference type="Pfam" id="PF18186"/>
    </source>
</evidence>
<dbReference type="RefSeq" id="WP_267542672.1">
    <property type="nucleotide sequence ID" value="NZ_JAPNKA010000002.1"/>
</dbReference>
<organism evidence="3 4">
    <name type="scientific">Archangium lansingense</name>
    <dbReference type="NCBI Taxonomy" id="2995310"/>
    <lineage>
        <taxon>Bacteria</taxon>
        <taxon>Pseudomonadati</taxon>
        <taxon>Myxococcota</taxon>
        <taxon>Myxococcia</taxon>
        <taxon>Myxococcales</taxon>
        <taxon>Cystobacterineae</taxon>
        <taxon>Archangiaceae</taxon>
        <taxon>Archangium</taxon>
    </lineage>
</organism>
<gene>
    <name evidence="3" type="ORF">OV287_56095</name>
</gene>
<feature type="compositionally biased region" description="Basic and acidic residues" evidence="1">
    <location>
        <begin position="132"/>
        <end position="141"/>
    </location>
</feature>
<dbReference type="Pfam" id="PF18186">
    <property type="entry name" value="SLATT_4"/>
    <property type="match status" value="1"/>
</dbReference>
<evidence type="ECO:0000313" key="4">
    <source>
        <dbReference type="Proteomes" id="UP001207654"/>
    </source>
</evidence>
<dbReference type="EMBL" id="JAPNKA010000002">
    <property type="protein sequence ID" value="MCY1083798.1"/>
    <property type="molecule type" value="Genomic_DNA"/>
</dbReference>
<sequence>MSTSPPAALPPITALLDVVRDEFGRVAYSHKTHEKMADRLNSRVLWEKRINAALLALTTGNTITVLVTEARWAEITTVVLAGLSLYVTVYGYSRNRDRLVDQHRQAALSLRFLRDKYIHLIADLMAGSISEEQGRRRRDELAQQVNQAYSSAPPTDSPAYGAAQTALKTNEELTFSVQEINVMLPPALRILPPPAAPPPAGAPPPAAPPPPGAPPST</sequence>
<feature type="region of interest" description="Disordered" evidence="1">
    <location>
        <begin position="188"/>
        <end position="217"/>
    </location>
</feature>
<evidence type="ECO:0000313" key="3">
    <source>
        <dbReference type="EMBL" id="MCY1083798.1"/>
    </source>
</evidence>
<feature type="region of interest" description="Disordered" evidence="1">
    <location>
        <begin position="132"/>
        <end position="160"/>
    </location>
</feature>
<dbReference type="Proteomes" id="UP001207654">
    <property type="component" value="Unassembled WGS sequence"/>
</dbReference>
<feature type="domain" description="SMODS and SLOG-associating 2TM effector" evidence="2">
    <location>
        <begin position="15"/>
        <end position="179"/>
    </location>
</feature>
<dbReference type="InterPro" id="IPR040811">
    <property type="entry name" value="SLATT_4"/>
</dbReference>
<keyword evidence="4" id="KW-1185">Reference proteome</keyword>
<feature type="compositionally biased region" description="Pro residues" evidence="1">
    <location>
        <begin position="191"/>
        <end position="217"/>
    </location>
</feature>
<name>A0ABT4AQ15_9BACT</name>
<evidence type="ECO:0000256" key="1">
    <source>
        <dbReference type="SAM" id="MobiDB-lite"/>
    </source>
</evidence>
<proteinExistence type="predicted"/>
<accession>A0ABT4AQ15</accession>
<dbReference type="NCBIfam" id="NF033632">
    <property type="entry name" value="SLATT_4"/>
    <property type="match status" value="1"/>
</dbReference>